<gene>
    <name evidence="8" type="ORF">QQX04_13315</name>
</gene>
<feature type="transmembrane region" description="Helical" evidence="6">
    <location>
        <begin position="261"/>
        <end position="280"/>
    </location>
</feature>
<evidence type="ECO:0000256" key="5">
    <source>
        <dbReference type="ARBA" id="ARBA00023136"/>
    </source>
</evidence>
<evidence type="ECO:0000256" key="1">
    <source>
        <dbReference type="ARBA" id="ARBA00004651"/>
    </source>
</evidence>
<keyword evidence="9" id="KW-1185">Reference proteome</keyword>
<feature type="transmembrane region" description="Helical" evidence="6">
    <location>
        <begin position="146"/>
        <end position="168"/>
    </location>
</feature>
<feature type="transmembrane region" description="Helical" evidence="6">
    <location>
        <begin position="357"/>
        <end position="378"/>
    </location>
</feature>
<dbReference type="Proteomes" id="UP001172738">
    <property type="component" value="Unassembled WGS sequence"/>
</dbReference>
<evidence type="ECO:0000256" key="6">
    <source>
        <dbReference type="SAM" id="Phobius"/>
    </source>
</evidence>
<dbReference type="RefSeq" id="WP_301129996.1">
    <property type="nucleotide sequence ID" value="NZ_JAUHPV010000009.1"/>
</dbReference>
<dbReference type="InterPro" id="IPR008457">
    <property type="entry name" value="Cu-R_CopD_dom"/>
</dbReference>
<keyword evidence="3 6" id="KW-0812">Transmembrane</keyword>
<sequence length="614" mass="65791">MPPESAVTVLAALRDIALSLTVGSFAVVIALTVPGSRASARAATIGRYASGAWAVLAVAYLLVQASVITLVPLGDPAYGATLGQFITRIDLGQAYLQMAIAAVLASMAAALIRTPVHAAWAMAPVAWGVGWQAVTGHAAGATDHHLAVSALALHLVGASVWLGIVAVVSMLGSSLGDDAPNVARRMSRLAAWAAVAVVVSGVLNAALRMTGPADLVTTTYGRLLLAKLVAMGAAMALAGWHRRATLPRMKDAAVRRLFVRVMAVDAAALIVVTALAAMLASSAPPVPSVVVTDPTPAFLLTGYELPPAPTVVTWFALWRLEVLSAFVLVVMGFLYLRWSARLRRRGDAWPWYRDVSWILGISTMLWITQSGPSIYGMVTFSGHMIQHMLLVMVAPIPLTLAAPVTLALRALPARTDGSRGPREWLRGLVESRWVRFFANPIVAAVNFAGSLVVFYYSPLFEFALSNHVGHLWMVLHFTLAGYFFANALVGIDPGPTRPGHPMRLVLLFATMAFHAFFGVSLATSEVLLVPEWFGLMGRPWGPDAITDQQWGGEIAWGIGELPVLALAIGVAVAWRRADAKESRRRDRQADRDDDAELKRYNAMLGRIAEGDKDR</sequence>
<feature type="domain" description="Copper resistance protein D" evidence="7">
    <location>
        <begin position="182"/>
        <end position="279"/>
    </location>
</feature>
<feature type="transmembrane region" description="Helical" evidence="6">
    <location>
        <begin position="554"/>
        <end position="574"/>
    </location>
</feature>
<comment type="subcellular location">
    <subcellularLocation>
        <location evidence="1">Cell membrane</location>
        <topology evidence="1">Multi-pass membrane protein</topology>
    </subcellularLocation>
</comment>
<dbReference type="InterPro" id="IPR019108">
    <property type="entry name" value="Caa3_assmbl_CtaG-rel"/>
</dbReference>
<keyword evidence="4 6" id="KW-1133">Transmembrane helix</keyword>
<feature type="transmembrane region" description="Helical" evidence="6">
    <location>
        <begin position="503"/>
        <end position="523"/>
    </location>
</feature>
<evidence type="ECO:0000256" key="2">
    <source>
        <dbReference type="ARBA" id="ARBA00022475"/>
    </source>
</evidence>
<evidence type="ECO:0000259" key="7">
    <source>
        <dbReference type="Pfam" id="PF05425"/>
    </source>
</evidence>
<dbReference type="EMBL" id="JAUHPV010000009">
    <property type="protein sequence ID" value="MDN4473974.1"/>
    <property type="molecule type" value="Genomic_DNA"/>
</dbReference>
<dbReference type="Pfam" id="PF05425">
    <property type="entry name" value="CopD"/>
    <property type="match status" value="1"/>
</dbReference>
<feature type="transmembrane region" description="Helical" evidence="6">
    <location>
        <begin position="189"/>
        <end position="207"/>
    </location>
</feature>
<dbReference type="Pfam" id="PF09678">
    <property type="entry name" value="Caa3_CtaG"/>
    <property type="match status" value="1"/>
</dbReference>
<feature type="transmembrane region" description="Helical" evidence="6">
    <location>
        <begin position="384"/>
        <end position="412"/>
    </location>
</feature>
<comment type="caution">
    <text evidence="8">The sequence shown here is derived from an EMBL/GenBank/DDBJ whole genome shotgun (WGS) entry which is preliminary data.</text>
</comment>
<reference evidence="8" key="1">
    <citation type="submission" date="2023-06" db="EMBL/GenBank/DDBJ databases">
        <title>SYSU T00b26.</title>
        <authorList>
            <person name="Gao L."/>
            <person name="Fang B.-Z."/>
            <person name="Li W.-J."/>
        </authorList>
    </citation>
    <scope>NUCLEOTIDE SEQUENCE</scope>
    <source>
        <strain evidence="8">SYSU T00b26</strain>
    </source>
</reference>
<dbReference type="InterPro" id="IPR032694">
    <property type="entry name" value="CopC/D"/>
</dbReference>
<keyword evidence="5 6" id="KW-0472">Membrane</keyword>
<feature type="transmembrane region" description="Helical" evidence="6">
    <location>
        <begin position="6"/>
        <end position="31"/>
    </location>
</feature>
<keyword evidence="2" id="KW-1003">Cell membrane</keyword>
<name>A0ABT8G5G9_9MICO</name>
<protein>
    <submittedName>
        <fullName evidence="8">Cytochrome c oxidase assembly protein</fullName>
    </submittedName>
</protein>
<feature type="transmembrane region" description="Helical" evidence="6">
    <location>
        <begin position="433"/>
        <end position="457"/>
    </location>
</feature>
<evidence type="ECO:0000256" key="4">
    <source>
        <dbReference type="ARBA" id="ARBA00022989"/>
    </source>
</evidence>
<accession>A0ABT8G5G9</accession>
<feature type="transmembrane region" description="Helical" evidence="6">
    <location>
        <begin position="219"/>
        <end position="240"/>
    </location>
</feature>
<feature type="transmembrane region" description="Helical" evidence="6">
    <location>
        <begin position="94"/>
        <end position="112"/>
    </location>
</feature>
<feature type="transmembrane region" description="Helical" evidence="6">
    <location>
        <begin position="316"/>
        <end position="336"/>
    </location>
</feature>
<dbReference type="PANTHER" id="PTHR34820">
    <property type="entry name" value="INNER MEMBRANE PROTEIN YEBZ"/>
    <property type="match status" value="1"/>
</dbReference>
<proteinExistence type="predicted"/>
<feature type="transmembrane region" description="Helical" evidence="6">
    <location>
        <begin position="119"/>
        <end position="140"/>
    </location>
</feature>
<evidence type="ECO:0000313" key="9">
    <source>
        <dbReference type="Proteomes" id="UP001172738"/>
    </source>
</evidence>
<organism evidence="8 9">
    <name type="scientific">Demequina zhanjiangensis</name>
    <dbReference type="NCBI Taxonomy" id="3051659"/>
    <lineage>
        <taxon>Bacteria</taxon>
        <taxon>Bacillati</taxon>
        <taxon>Actinomycetota</taxon>
        <taxon>Actinomycetes</taxon>
        <taxon>Micrococcales</taxon>
        <taxon>Demequinaceae</taxon>
        <taxon>Demequina</taxon>
    </lineage>
</organism>
<evidence type="ECO:0000256" key="3">
    <source>
        <dbReference type="ARBA" id="ARBA00022692"/>
    </source>
</evidence>
<dbReference type="PANTHER" id="PTHR34820:SF4">
    <property type="entry name" value="INNER MEMBRANE PROTEIN YEBZ"/>
    <property type="match status" value="1"/>
</dbReference>
<feature type="transmembrane region" description="Helical" evidence="6">
    <location>
        <begin position="469"/>
        <end position="491"/>
    </location>
</feature>
<evidence type="ECO:0000313" key="8">
    <source>
        <dbReference type="EMBL" id="MDN4473974.1"/>
    </source>
</evidence>
<feature type="transmembrane region" description="Helical" evidence="6">
    <location>
        <begin position="52"/>
        <end position="74"/>
    </location>
</feature>